<protein>
    <submittedName>
        <fullName evidence="1">Uncharacterized protein</fullName>
    </submittedName>
</protein>
<comment type="caution">
    <text evidence="1">The sequence shown here is derived from an EMBL/GenBank/DDBJ whole genome shotgun (WGS) entry which is preliminary data.</text>
</comment>
<name>A0ACC0C8T3_CATRO</name>
<dbReference type="EMBL" id="CM044701">
    <property type="protein sequence ID" value="KAI5681315.1"/>
    <property type="molecule type" value="Genomic_DNA"/>
</dbReference>
<keyword evidence="2" id="KW-1185">Reference proteome</keyword>
<organism evidence="1 2">
    <name type="scientific">Catharanthus roseus</name>
    <name type="common">Madagascar periwinkle</name>
    <name type="synonym">Vinca rosea</name>
    <dbReference type="NCBI Taxonomy" id="4058"/>
    <lineage>
        <taxon>Eukaryota</taxon>
        <taxon>Viridiplantae</taxon>
        <taxon>Streptophyta</taxon>
        <taxon>Embryophyta</taxon>
        <taxon>Tracheophyta</taxon>
        <taxon>Spermatophyta</taxon>
        <taxon>Magnoliopsida</taxon>
        <taxon>eudicotyledons</taxon>
        <taxon>Gunneridae</taxon>
        <taxon>Pentapetalae</taxon>
        <taxon>asterids</taxon>
        <taxon>lamiids</taxon>
        <taxon>Gentianales</taxon>
        <taxon>Apocynaceae</taxon>
        <taxon>Rauvolfioideae</taxon>
        <taxon>Vinceae</taxon>
        <taxon>Catharanthinae</taxon>
        <taxon>Catharanthus</taxon>
    </lineage>
</organism>
<accession>A0ACC0C8T3</accession>
<evidence type="ECO:0000313" key="1">
    <source>
        <dbReference type="EMBL" id="KAI5681315.1"/>
    </source>
</evidence>
<dbReference type="Proteomes" id="UP001060085">
    <property type="component" value="Linkage Group LG01"/>
</dbReference>
<reference evidence="2" key="1">
    <citation type="journal article" date="2023" name="Nat. Plants">
        <title>Single-cell RNA sequencing provides a high-resolution roadmap for understanding the multicellular compartmentation of specialized metabolism.</title>
        <authorList>
            <person name="Sun S."/>
            <person name="Shen X."/>
            <person name="Li Y."/>
            <person name="Li Y."/>
            <person name="Wang S."/>
            <person name="Li R."/>
            <person name="Zhang H."/>
            <person name="Shen G."/>
            <person name="Guo B."/>
            <person name="Wei J."/>
            <person name="Xu J."/>
            <person name="St-Pierre B."/>
            <person name="Chen S."/>
            <person name="Sun C."/>
        </authorList>
    </citation>
    <scope>NUCLEOTIDE SEQUENCE [LARGE SCALE GENOMIC DNA]</scope>
</reference>
<proteinExistence type="predicted"/>
<sequence length="255" mass="29303">MENCEKTNIIPFVDILGCDVINHSSCIGDDFMLLECLEEEVTVRVNTFIGEKDAFKLYNDHAFRLGFSIRKGYQKFKFYCYKQGMKSDKRKGEKAYTKVDFCTGGWTVSRDDVSPNHVFCDVNQGTFCVLRGELQRIMLVIFKSLKDSVVSIAAGLRVLKKQVGDIIFFMLHYAVLPSFTHKSAYFCVGCLLLHLRASTFIIDNANIHNLMDEFVCHNDSWLSMSYNLREKWCPAFSNDFFYGIVPSFINCTSYC</sequence>
<evidence type="ECO:0000313" key="2">
    <source>
        <dbReference type="Proteomes" id="UP001060085"/>
    </source>
</evidence>
<gene>
    <name evidence="1" type="ORF">M9H77_02542</name>
</gene>